<sequence>MKRVLFKVILPLAFIVVWLDMCYWICLGDNGMNWFQFWIMSGFPFGIQKMLVLLMLDAYPSLQNMYSADDENTEVFYFKNATATFSAFTHEPEVVKF</sequence>
<protein>
    <submittedName>
        <fullName evidence="2">Uncharacterized protein</fullName>
    </submittedName>
</protein>
<name>A0A3R6CEF6_9FIRM</name>
<evidence type="ECO:0000313" key="2">
    <source>
        <dbReference type="EMBL" id="RHA62063.1"/>
    </source>
</evidence>
<dbReference type="RefSeq" id="WP_118592428.1">
    <property type="nucleotide sequence ID" value="NZ_QSFP01000037.1"/>
</dbReference>
<keyword evidence="1" id="KW-1133">Transmembrane helix</keyword>
<dbReference type="Proteomes" id="UP000284465">
    <property type="component" value="Unassembled WGS sequence"/>
</dbReference>
<evidence type="ECO:0000256" key="1">
    <source>
        <dbReference type="SAM" id="Phobius"/>
    </source>
</evidence>
<keyword evidence="1" id="KW-0812">Transmembrane</keyword>
<organism evidence="2 3">
    <name type="scientific">Roseburia intestinalis</name>
    <dbReference type="NCBI Taxonomy" id="166486"/>
    <lineage>
        <taxon>Bacteria</taxon>
        <taxon>Bacillati</taxon>
        <taxon>Bacillota</taxon>
        <taxon>Clostridia</taxon>
        <taxon>Lachnospirales</taxon>
        <taxon>Lachnospiraceae</taxon>
        <taxon>Roseburia</taxon>
    </lineage>
</organism>
<feature type="transmembrane region" description="Helical" evidence="1">
    <location>
        <begin position="35"/>
        <end position="56"/>
    </location>
</feature>
<proteinExistence type="predicted"/>
<comment type="caution">
    <text evidence="2">The sequence shown here is derived from an EMBL/GenBank/DDBJ whole genome shotgun (WGS) entry which is preliminary data.</text>
</comment>
<gene>
    <name evidence="2" type="ORF">DW927_18890</name>
</gene>
<dbReference type="Pfam" id="PF19517">
    <property type="entry name" value="DUF6050"/>
    <property type="match status" value="1"/>
</dbReference>
<dbReference type="EMBL" id="QSFP01000037">
    <property type="protein sequence ID" value="RHA62063.1"/>
    <property type="molecule type" value="Genomic_DNA"/>
</dbReference>
<dbReference type="InterPro" id="IPR046113">
    <property type="entry name" value="DUF6050"/>
</dbReference>
<reference evidence="2 3" key="1">
    <citation type="submission" date="2018-08" db="EMBL/GenBank/DDBJ databases">
        <title>A genome reference for cultivated species of the human gut microbiota.</title>
        <authorList>
            <person name="Zou Y."/>
            <person name="Xue W."/>
            <person name="Luo G."/>
        </authorList>
    </citation>
    <scope>NUCLEOTIDE SEQUENCE [LARGE SCALE GENOMIC DNA]</scope>
    <source>
        <strain evidence="2 3">AM43-11</strain>
    </source>
</reference>
<keyword evidence="1" id="KW-0472">Membrane</keyword>
<accession>A0A3R6CEF6</accession>
<evidence type="ECO:0000313" key="3">
    <source>
        <dbReference type="Proteomes" id="UP000284465"/>
    </source>
</evidence>
<dbReference type="AlphaFoldDB" id="A0A3R6CEF6"/>